<feature type="transmembrane region" description="Helical" evidence="1">
    <location>
        <begin position="6"/>
        <end position="27"/>
    </location>
</feature>
<keyword evidence="4" id="KW-1185">Reference proteome</keyword>
<keyword evidence="3" id="KW-0378">Hydrolase</keyword>
<reference evidence="4" key="1">
    <citation type="journal article" date="2019" name="Int. J. Syst. Evol. Microbiol.">
        <title>The Global Catalogue of Microorganisms (GCM) 10K type strain sequencing project: providing services to taxonomists for standard genome sequencing and annotation.</title>
        <authorList>
            <consortium name="The Broad Institute Genomics Platform"/>
            <consortium name="The Broad Institute Genome Sequencing Center for Infectious Disease"/>
            <person name="Wu L."/>
            <person name="Ma J."/>
        </authorList>
    </citation>
    <scope>NUCLEOTIDE SEQUENCE [LARGE SCALE GENOMIC DNA]</scope>
    <source>
        <strain evidence="4">CGMCC 1.19061</strain>
    </source>
</reference>
<keyword evidence="1" id="KW-0472">Membrane</keyword>
<proteinExistence type="predicted"/>
<keyword evidence="3" id="KW-0645">Protease</keyword>
<dbReference type="PANTHER" id="PTHR34385:SF1">
    <property type="entry name" value="PEPTIDOGLYCAN L-ALANYL-D-GLUTAMATE ENDOPEPTIDASE CWLK"/>
    <property type="match status" value="1"/>
</dbReference>
<protein>
    <submittedName>
        <fullName evidence="3">D-alanyl-D-alanine carboxypeptidase family protein</fullName>
    </submittedName>
</protein>
<dbReference type="Gene3D" id="3.30.1380.10">
    <property type="match status" value="1"/>
</dbReference>
<dbReference type="RefSeq" id="WP_379966469.1">
    <property type="nucleotide sequence ID" value="NZ_JBHSGT010000056.1"/>
</dbReference>
<dbReference type="EMBL" id="JBHSGT010000056">
    <property type="protein sequence ID" value="MFC4710809.1"/>
    <property type="molecule type" value="Genomic_DNA"/>
</dbReference>
<comment type="caution">
    <text evidence="3">The sequence shown here is derived from an EMBL/GenBank/DDBJ whole genome shotgun (WGS) entry which is preliminary data.</text>
</comment>
<dbReference type="Proteomes" id="UP001596026">
    <property type="component" value="Unassembled WGS sequence"/>
</dbReference>
<dbReference type="InterPro" id="IPR058193">
    <property type="entry name" value="VanY/YodJ_core_dom"/>
</dbReference>
<dbReference type="CDD" id="cd14852">
    <property type="entry name" value="LD-carboxypeptidase"/>
    <property type="match status" value="1"/>
</dbReference>
<organism evidence="3 4">
    <name type="scientific">Enterococcus eurekensis</name>
    <dbReference type="NCBI Taxonomy" id="1159753"/>
    <lineage>
        <taxon>Bacteria</taxon>
        <taxon>Bacillati</taxon>
        <taxon>Bacillota</taxon>
        <taxon>Bacilli</taxon>
        <taxon>Lactobacillales</taxon>
        <taxon>Enterococcaceae</taxon>
        <taxon>Enterococcus</taxon>
    </lineage>
</organism>
<evidence type="ECO:0000313" key="4">
    <source>
        <dbReference type="Proteomes" id="UP001596026"/>
    </source>
</evidence>
<dbReference type="GO" id="GO:0004180">
    <property type="term" value="F:carboxypeptidase activity"/>
    <property type="evidence" value="ECO:0007669"/>
    <property type="project" value="UniProtKB-KW"/>
</dbReference>
<dbReference type="InterPro" id="IPR003709">
    <property type="entry name" value="VanY-like_core_dom"/>
</dbReference>
<keyword evidence="1" id="KW-1133">Transmembrane helix</keyword>
<sequence>MKLKKIIATITMSVLGVILIYGINRFVTREYVPKGTKEAIAAKINTLNEQEQINEKKVSESLPEGELTDWNLVLVGPSHKLKEEATETLTTLDNGMMLDHRIVDPYSQMLIAAQEDGIDLMLVSGYRSISYQEQIFNENVNALIYQGESEVSAKKIVKQTSTEPGYSEHHTGLTFDIVDQDWSNNFTDNLLSEAYAETRGGKWLATHAREYGFILRYPKGKEEITEISFEPWHYRYVGIEHAKYIEAHQLTLEEYLDLLKET</sequence>
<dbReference type="InterPro" id="IPR009045">
    <property type="entry name" value="Zn_M74/Hedgehog-like"/>
</dbReference>
<keyword evidence="3" id="KW-0121">Carboxypeptidase</keyword>
<keyword evidence="1" id="KW-0812">Transmembrane</keyword>
<gene>
    <name evidence="3" type="ORF">ACFO3L_09370</name>
</gene>
<evidence type="ECO:0000259" key="2">
    <source>
        <dbReference type="Pfam" id="PF02557"/>
    </source>
</evidence>
<dbReference type="PANTHER" id="PTHR34385">
    <property type="entry name" value="D-ALANYL-D-ALANINE CARBOXYPEPTIDASE"/>
    <property type="match status" value="1"/>
</dbReference>
<dbReference type="Pfam" id="PF02557">
    <property type="entry name" value="VanY"/>
    <property type="match status" value="1"/>
</dbReference>
<dbReference type="InterPro" id="IPR052179">
    <property type="entry name" value="DD-CPase-like"/>
</dbReference>
<evidence type="ECO:0000256" key="1">
    <source>
        <dbReference type="SAM" id="Phobius"/>
    </source>
</evidence>
<accession>A0ABV9M674</accession>
<evidence type="ECO:0000313" key="3">
    <source>
        <dbReference type="EMBL" id="MFC4710809.1"/>
    </source>
</evidence>
<dbReference type="SUPFAM" id="SSF55166">
    <property type="entry name" value="Hedgehog/DD-peptidase"/>
    <property type="match status" value="1"/>
</dbReference>
<name>A0ABV9M674_9ENTE</name>
<feature type="domain" description="D-alanyl-D-alanine carboxypeptidase-like core" evidence="2">
    <location>
        <begin position="97"/>
        <end position="238"/>
    </location>
</feature>